<evidence type="ECO:0000313" key="2">
    <source>
        <dbReference type="Proteomes" id="UP000013015"/>
    </source>
</evidence>
<accession>N6X3U3</accession>
<dbReference type="AlphaFoldDB" id="N6X3U3"/>
<protein>
    <submittedName>
        <fullName evidence="1">Uncharacterized protein</fullName>
    </submittedName>
</protein>
<dbReference type="PATRIC" id="fig|888050.3.peg.1077"/>
<proteinExistence type="predicted"/>
<dbReference type="HOGENOM" id="CLU_1607340_0_0_11"/>
<dbReference type="Proteomes" id="UP000013015">
    <property type="component" value="Unassembled WGS sequence"/>
</dbReference>
<reference evidence="1 2" key="1">
    <citation type="submission" date="2013-03" db="EMBL/GenBank/DDBJ databases">
        <title>Reference genome for the Human Microbiome Project.</title>
        <authorList>
            <person name="Aqrawi P."/>
            <person name="Ayvaz T."/>
            <person name="Bess C."/>
            <person name="Blankenburg K."/>
            <person name="Coyle M."/>
            <person name="Deng J."/>
            <person name="Forbes L."/>
            <person name="Fowler G."/>
            <person name="Francisco L."/>
            <person name="Fu Q."/>
            <person name="Gibbs R."/>
            <person name="Gross S."/>
            <person name="Gubbala S."/>
            <person name="Hale W."/>
            <person name="Hemphill L."/>
            <person name="Highlander S."/>
            <person name="Hirani K."/>
            <person name="Jackson L."/>
            <person name="Jakkamsetti A."/>
            <person name="Javaid M."/>
            <person name="Jayaseelan J.C."/>
            <person name="Jiang H."/>
            <person name="Joshi V."/>
            <person name="Korchina V."/>
            <person name="Kovar C."/>
            <person name="Lara F."/>
            <person name="Lee S."/>
            <person name="Liu Y."/>
            <person name="Mata R."/>
            <person name="Mathew T."/>
            <person name="Munidasa M."/>
            <person name="Muzny D."/>
            <person name="Nazareth L."/>
            <person name="Ngo R."/>
            <person name="Nguyen L."/>
            <person name="Nguyen N."/>
            <person name="Okwuonu G."/>
            <person name="Ongeri F."/>
            <person name="Palculict T."/>
            <person name="Patil S."/>
            <person name="Petrosino J."/>
            <person name="Pham C."/>
            <person name="Pham P."/>
            <person name="Pu L.-L."/>
            <person name="Qin X."/>
            <person name="Qu J."/>
            <person name="Reid J."/>
            <person name="Ross M."/>
            <person name="Ruth R."/>
            <person name="Saada N."/>
            <person name="San Lucas F."/>
            <person name="Santibanez J."/>
            <person name="Shang Y."/>
            <person name="Simmons D."/>
            <person name="Song X.-Z."/>
            <person name="Tang L.-Y."/>
            <person name="Thornton R."/>
            <person name="Warren J."/>
            <person name="Weissenberger G."/>
            <person name="Wilczek-Boney K."/>
            <person name="Worley K."/>
            <person name="Youmans B."/>
            <person name="Zhang J."/>
            <person name="Zhang L."/>
            <person name="Zhao Z."/>
            <person name="Zhou C."/>
            <person name="Zhu D."/>
            <person name="Zhu Y."/>
        </authorList>
    </citation>
    <scope>NUCLEOTIDE SEQUENCE [LARGE SCALE GENOMIC DNA]</scope>
    <source>
        <strain evidence="1 2">F0333</strain>
    </source>
</reference>
<sequence length="165" mass="17931">MREYVNALERSLSPQEVDEARELAISGWQRLQAMPGGVQISGQLAVAVRAGDVEGAVDVLVKNAGYRRMEAVAFVAAFMMVLASGQRVADEAEEADREYRQLISRGLPPINSDEVAMLWTGEAHVACARYQRRSGVSEEDARTMIRLAAKMAAAEGNFPAGTLPH</sequence>
<evidence type="ECO:0000313" key="1">
    <source>
        <dbReference type="EMBL" id="ENO18107.1"/>
    </source>
</evidence>
<comment type="caution">
    <text evidence="1">The sequence shown here is derived from an EMBL/GenBank/DDBJ whole genome shotgun (WGS) entry which is preliminary data.</text>
</comment>
<name>N6X3U3_9ACTO</name>
<organism evidence="1 2">
    <name type="scientific">Schaalia cardiffensis F0333</name>
    <dbReference type="NCBI Taxonomy" id="888050"/>
    <lineage>
        <taxon>Bacteria</taxon>
        <taxon>Bacillati</taxon>
        <taxon>Actinomycetota</taxon>
        <taxon>Actinomycetes</taxon>
        <taxon>Actinomycetales</taxon>
        <taxon>Actinomycetaceae</taxon>
        <taxon>Schaalia</taxon>
    </lineage>
</organism>
<keyword evidence="2" id="KW-1185">Reference proteome</keyword>
<dbReference type="EMBL" id="AQHZ01000018">
    <property type="protein sequence ID" value="ENO18107.1"/>
    <property type="molecule type" value="Genomic_DNA"/>
</dbReference>
<gene>
    <name evidence="1" type="ORF">HMPREF9004_1138</name>
</gene>